<protein>
    <recommendedName>
        <fullName evidence="1">Acyclic terpene utilisation N-terminal domain-containing protein</fullName>
    </recommendedName>
</protein>
<dbReference type="STRING" id="400682.A0A1X7UM60"/>
<feature type="domain" description="Acyclic terpene utilisation N-terminal" evidence="1">
    <location>
        <begin position="49"/>
        <end position="102"/>
    </location>
</feature>
<dbReference type="AlphaFoldDB" id="A0A1X7UM60"/>
<evidence type="ECO:0000259" key="1">
    <source>
        <dbReference type="Pfam" id="PF07287"/>
    </source>
</evidence>
<sequence>MRIWKKIKSQIMRMPQTARKISQRHKYLRSLRVPFVDDRHVVTHDMENMLKALALFSSQDMGYTPDFISHCIKPLIHDIKKQGIRVVTNGGGINPEGCINTIIKRHVI</sequence>
<dbReference type="EnsemblMetazoa" id="Aqu2.1.28594_001">
    <property type="protein sequence ID" value="Aqu2.1.28594_001"/>
    <property type="gene ID" value="Aqu2.1.28594"/>
</dbReference>
<organism evidence="2">
    <name type="scientific">Amphimedon queenslandica</name>
    <name type="common">Sponge</name>
    <dbReference type="NCBI Taxonomy" id="400682"/>
    <lineage>
        <taxon>Eukaryota</taxon>
        <taxon>Metazoa</taxon>
        <taxon>Porifera</taxon>
        <taxon>Demospongiae</taxon>
        <taxon>Heteroscleromorpha</taxon>
        <taxon>Haplosclerida</taxon>
        <taxon>Niphatidae</taxon>
        <taxon>Amphimedon</taxon>
    </lineage>
</organism>
<proteinExistence type="predicted"/>
<evidence type="ECO:0000313" key="2">
    <source>
        <dbReference type="EnsemblMetazoa" id="Aqu2.1.28594_001"/>
    </source>
</evidence>
<dbReference type="Pfam" id="PF07287">
    <property type="entry name" value="AtuA"/>
    <property type="match status" value="1"/>
</dbReference>
<dbReference type="PANTHER" id="PTHR47708:SF2">
    <property type="entry name" value="SI:CH73-132F6.5"/>
    <property type="match status" value="1"/>
</dbReference>
<dbReference type="OrthoDB" id="10265871at2759"/>
<accession>A0A1X7UM60</accession>
<name>A0A1X7UM60_AMPQE</name>
<dbReference type="InParanoid" id="A0A1X7UM60"/>
<dbReference type="PANTHER" id="PTHR47708">
    <property type="match status" value="1"/>
</dbReference>
<dbReference type="InterPro" id="IPR010839">
    <property type="entry name" value="AtuA_N"/>
</dbReference>
<reference evidence="2" key="1">
    <citation type="submission" date="2017-05" db="UniProtKB">
        <authorList>
            <consortium name="EnsemblMetazoa"/>
        </authorList>
    </citation>
    <scope>IDENTIFICATION</scope>
</reference>